<comment type="similarity">
    <text evidence="1">Belongs to the DnaB/DnaD family.</text>
</comment>
<dbReference type="Proteomes" id="UP000288024">
    <property type="component" value="Unassembled WGS sequence"/>
</dbReference>
<dbReference type="InterPro" id="IPR006343">
    <property type="entry name" value="DnaB/C_C"/>
</dbReference>
<evidence type="ECO:0000259" key="4">
    <source>
        <dbReference type="Pfam" id="PF25888"/>
    </source>
</evidence>
<evidence type="ECO:0000313" key="5">
    <source>
        <dbReference type="EMBL" id="RVT64981.1"/>
    </source>
</evidence>
<name>A0A437KCZ5_9BACI</name>
<reference evidence="5 6" key="1">
    <citation type="submission" date="2019-01" db="EMBL/GenBank/DDBJ databases">
        <title>Bacillus sp. M5HDSG1-1, whole genome shotgun sequence.</title>
        <authorList>
            <person name="Tuo L."/>
        </authorList>
    </citation>
    <scope>NUCLEOTIDE SEQUENCE [LARGE SCALE GENOMIC DNA]</scope>
    <source>
        <strain evidence="5 6">M5HDSG1-1</strain>
    </source>
</reference>
<evidence type="ECO:0000259" key="3">
    <source>
        <dbReference type="Pfam" id="PF07261"/>
    </source>
</evidence>
<dbReference type="GeneID" id="87616008"/>
<organism evidence="5 6">
    <name type="scientific">Niallia taxi</name>
    <dbReference type="NCBI Taxonomy" id="2499688"/>
    <lineage>
        <taxon>Bacteria</taxon>
        <taxon>Bacillati</taxon>
        <taxon>Bacillota</taxon>
        <taxon>Bacilli</taxon>
        <taxon>Bacillales</taxon>
        <taxon>Bacillaceae</taxon>
        <taxon>Niallia</taxon>
    </lineage>
</organism>
<dbReference type="Pfam" id="PF25888">
    <property type="entry name" value="WHD_DnaB"/>
    <property type="match status" value="1"/>
</dbReference>
<comment type="caution">
    <text evidence="5">The sequence shown here is derived from an EMBL/GenBank/DDBJ whole genome shotgun (WGS) entry which is preliminary data.</text>
</comment>
<dbReference type="RefSeq" id="WP_127737079.1">
    <property type="nucleotide sequence ID" value="NZ_JASPBW010000002.1"/>
</dbReference>
<dbReference type="Gene3D" id="1.10.10.630">
    <property type="entry name" value="DnaD domain-like"/>
    <property type="match status" value="1"/>
</dbReference>
<feature type="domain" description="Replicative helicase loading/DNA remodeling protein DnaB N-terminal winged helix" evidence="4">
    <location>
        <begin position="10"/>
        <end position="268"/>
    </location>
</feature>
<dbReference type="EMBL" id="RZTZ01000002">
    <property type="protein sequence ID" value="RVT64981.1"/>
    <property type="molecule type" value="Genomic_DNA"/>
</dbReference>
<dbReference type="Pfam" id="PF07261">
    <property type="entry name" value="DnaB_2"/>
    <property type="match status" value="1"/>
</dbReference>
<feature type="domain" description="DnaB/C C-terminal" evidence="3">
    <location>
        <begin position="332"/>
        <end position="394"/>
    </location>
</feature>
<evidence type="ECO:0000256" key="1">
    <source>
        <dbReference type="ARBA" id="ARBA00093462"/>
    </source>
</evidence>
<proteinExistence type="inferred from homology"/>
<dbReference type="AlphaFoldDB" id="A0A437KCZ5"/>
<protein>
    <submittedName>
        <fullName evidence="5">Replication initiation and membrane attachment protein</fullName>
    </submittedName>
</protein>
<keyword evidence="6" id="KW-1185">Reference proteome</keyword>
<feature type="region of interest" description="Disordered" evidence="2">
    <location>
        <begin position="428"/>
        <end position="456"/>
    </location>
</feature>
<accession>A0A437KCZ5</accession>
<feature type="compositionally biased region" description="Acidic residues" evidence="2">
    <location>
        <begin position="443"/>
        <end position="454"/>
    </location>
</feature>
<gene>
    <name evidence="5" type="ORF">EM808_05575</name>
</gene>
<dbReference type="InterPro" id="IPR034829">
    <property type="entry name" value="DnaD-like_sf"/>
</dbReference>
<evidence type="ECO:0000256" key="2">
    <source>
        <dbReference type="SAM" id="MobiDB-lite"/>
    </source>
</evidence>
<sequence>MSQHWQDLLPIDRYQVSTNGLISEYDRKVITFLYQPLIGSACLGLYMTLWGEVEENRLWSADHSHHSLMNFMDCGLKEIYHARCKLEGIGLLKTFMKKEGENRSFIYELQPPLTPEQFFLDGILNVYLYRKIGKAQYNRLKKFFAEERKADEKEFRQVTKAFQDVFMSDHSSVVRSTYEWEGGEALEQDAVLIGKKDQTNMKIENANFDFDLLLAGLNDSFLSKKALTTKVKEAIQTLSFLYGINPIEMKNIVMSAINPNDEIDLEELRIAARDWYQFQNAGKLPLLVDRTQPLQLQSQIEAPKTKEEELLNYLDTTSPRQLLRDIGGGAEPSKADLQIIEEVMFAQKLPSGVINVLIQYVMLKTDMKLTKGYVEKIAGQWVRKRIQTVKDAMDLAKKEHQQYLDWANGKNTTSSNKGSKKVIRKEKIPEWFGQDKPSNTDENNIDEANTDDVNNDFLKELEEEIKNLRK</sequence>
<dbReference type="InterPro" id="IPR058660">
    <property type="entry name" value="WHD_DnaB"/>
</dbReference>
<evidence type="ECO:0000313" key="6">
    <source>
        <dbReference type="Proteomes" id="UP000288024"/>
    </source>
</evidence>